<evidence type="ECO:0000313" key="2">
    <source>
        <dbReference type="EMBL" id="PSN61974.1"/>
    </source>
</evidence>
<dbReference type="InterPro" id="IPR005024">
    <property type="entry name" value="Snf7_fam"/>
</dbReference>
<dbReference type="GO" id="GO:0000815">
    <property type="term" value="C:ESCRT III complex"/>
    <property type="evidence" value="ECO:0007669"/>
    <property type="project" value="TreeGrafter"/>
</dbReference>
<dbReference type="OrthoDB" id="10250120at2759"/>
<gene>
    <name evidence="2" type="ORF">BS50DRAFT_532747</name>
</gene>
<dbReference type="Proteomes" id="UP000240883">
    <property type="component" value="Unassembled WGS sequence"/>
</dbReference>
<feature type="region of interest" description="Disordered" evidence="1">
    <location>
        <begin position="470"/>
        <end position="519"/>
    </location>
</feature>
<dbReference type="PANTHER" id="PTHR22761">
    <property type="entry name" value="CHARGED MULTIVESICULAR BODY PROTEIN"/>
    <property type="match status" value="1"/>
</dbReference>
<dbReference type="Gene3D" id="6.10.140.1230">
    <property type="match status" value="1"/>
</dbReference>
<organism evidence="2 3">
    <name type="scientific">Corynespora cassiicola Philippines</name>
    <dbReference type="NCBI Taxonomy" id="1448308"/>
    <lineage>
        <taxon>Eukaryota</taxon>
        <taxon>Fungi</taxon>
        <taxon>Dikarya</taxon>
        <taxon>Ascomycota</taxon>
        <taxon>Pezizomycotina</taxon>
        <taxon>Dothideomycetes</taxon>
        <taxon>Pleosporomycetidae</taxon>
        <taxon>Pleosporales</taxon>
        <taxon>Corynesporascaceae</taxon>
        <taxon>Corynespora</taxon>
    </lineage>
</organism>
<feature type="compositionally biased region" description="Basic and acidic residues" evidence="1">
    <location>
        <begin position="509"/>
        <end position="519"/>
    </location>
</feature>
<feature type="compositionally biased region" description="Basic and acidic residues" evidence="1">
    <location>
        <begin position="470"/>
        <end position="486"/>
    </location>
</feature>
<proteinExistence type="predicted"/>
<accession>A0A2T2N971</accession>
<dbReference type="GO" id="GO:0005771">
    <property type="term" value="C:multivesicular body"/>
    <property type="evidence" value="ECO:0007669"/>
    <property type="project" value="TreeGrafter"/>
</dbReference>
<dbReference type="EMBL" id="KZ678142">
    <property type="protein sequence ID" value="PSN61974.1"/>
    <property type="molecule type" value="Genomic_DNA"/>
</dbReference>
<sequence length="519" mass="58062">MGKRQRPLIDNVCLGEDSPKVHPPIKKRRPLLLYEEDKVPWTPPRSRVMSELLSFILKHEEAFQTRGRLTSLYSDFSHQLETNPESFYANLHVWKKAFADAARGGAVVTQGNTRDLLSVRSGEELARALHHKEHGVPVCLSAVFRDAIKKGEMVDAGHFLRSEASIYHSSWIPSVGDVARWAAQWGLKKLGVVHEPQFGDKLGVATFVIVKNVEAAADKLLQNAPVQNSNVDRVLSKVDFVRRYSNILNDVYPLTDSDFEVLLTHLERDKQAISYDGDIIKFKSENESAPTSITKEDIAVVQLRDTLYRIKEQVPALDRKIAEADREVHEALRTKQMSRAKSALRSKKLAESFLSQRTETALELEGVFIKLQQAVDQVEIVAAMQAGAAAMKGLHEKVGGAEGVQGVVDALNEQMATTEEISGIINESNQQVDESEIEDELEALEHAEKEKADQEEAAKTAARIARLEEAEKDLREKEEGKSDLDINRASAKLSQLSVNHEEEEEEGEKEDKRKELVPA</sequence>
<evidence type="ECO:0000313" key="3">
    <source>
        <dbReference type="Proteomes" id="UP000240883"/>
    </source>
</evidence>
<reference evidence="2 3" key="1">
    <citation type="journal article" date="2018" name="Front. Microbiol.">
        <title>Genome-Wide Analysis of Corynespora cassiicola Leaf Fall Disease Putative Effectors.</title>
        <authorList>
            <person name="Lopez D."/>
            <person name="Ribeiro S."/>
            <person name="Label P."/>
            <person name="Fumanal B."/>
            <person name="Venisse J.S."/>
            <person name="Kohler A."/>
            <person name="de Oliveira R.R."/>
            <person name="Labutti K."/>
            <person name="Lipzen A."/>
            <person name="Lail K."/>
            <person name="Bauer D."/>
            <person name="Ohm R.A."/>
            <person name="Barry K.W."/>
            <person name="Spatafora J."/>
            <person name="Grigoriev I.V."/>
            <person name="Martin F.M."/>
            <person name="Pujade-Renaud V."/>
        </authorList>
    </citation>
    <scope>NUCLEOTIDE SEQUENCE [LARGE SCALE GENOMIC DNA]</scope>
    <source>
        <strain evidence="2 3">Philippines</strain>
    </source>
</reference>
<dbReference type="GO" id="GO:0009898">
    <property type="term" value="C:cytoplasmic side of plasma membrane"/>
    <property type="evidence" value="ECO:0007669"/>
    <property type="project" value="TreeGrafter"/>
</dbReference>
<dbReference type="GO" id="GO:0006900">
    <property type="term" value="P:vesicle budding from membrane"/>
    <property type="evidence" value="ECO:0007669"/>
    <property type="project" value="TreeGrafter"/>
</dbReference>
<dbReference type="AlphaFoldDB" id="A0A2T2N971"/>
<dbReference type="PANTHER" id="PTHR22761:SF18">
    <property type="entry name" value="SORTING PROTEIN SNF7 FAMILY PROTEIN, PUTATIVE (AFU_ORTHOLOGUE AFUA_2G16692)-RELATED"/>
    <property type="match status" value="1"/>
</dbReference>
<protein>
    <submittedName>
        <fullName evidence="2">Uncharacterized protein</fullName>
    </submittedName>
</protein>
<dbReference type="GO" id="GO:0032511">
    <property type="term" value="P:late endosome to vacuole transport via multivesicular body sorting pathway"/>
    <property type="evidence" value="ECO:0007669"/>
    <property type="project" value="TreeGrafter"/>
</dbReference>
<keyword evidence="3" id="KW-1185">Reference proteome</keyword>
<dbReference type="Pfam" id="PF03357">
    <property type="entry name" value="Snf7"/>
    <property type="match status" value="1"/>
</dbReference>
<dbReference type="STRING" id="1448308.A0A2T2N971"/>
<name>A0A2T2N971_CORCC</name>
<evidence type="ECO:0000256" key="1">
    <source>
        <dbReference type="SAM" id="MobiDB-lite"/>
    </source>
</evidence>